<dbReference type="InterPro" id="IPR003593">
    <property type="entry name" value="AAA+_ATPase"/>
</dbReference>
<dbReference type="Gene3D" id="1.10.10.60">
    <property type="entry name" value="Homeodomain-like"/>
    <property type="match status" value="1"/>
</dbReference>
<dbReference type="InterPro" id="IPR027417">
    <property type="entry name" value="P-loop_NTPase"/>
</dbReference>
<dbReference type="PROSITE" id="PS00676">
    <property type="entry name" value="SIGMA54_INTERACT_2"/>
    <property type="match status" value="1"/>
</dbReference>
<dbReference type="PROSITE" id="PS50045">
    <property type="entry name" value="SIGMA54_INTERACT_4"/>
    <property type="match status" value="1"/>
</dbReference>
<protein>
    <submittedName>
        <fullName evidence="7">Sigma 54-interacting transcriptional regulator</fullName>
    </submittedName>
</protein>
<geneLocation type="plasmid" evidence="7">
    <name>p1</name>
</geneLocation>
<dbReference type="InterPro" id="IPR004096">
    <property type="entry name" value="V4R"/>
</dbReference>
<dbReference type="RefSeq" id="WP_349282108.1">
    <property type="nucleotide sequence ID" value="NZ_CP157676.1"/>
</dbReference>
<dbReference type="SMART" id="SM00989">
    <property type="entry name" value="V4R"/>
    <property type="match status" value="1"/>
</dbReference>
<accession>A0AAU7LXN8</accession>
<organism evidence="7">
    <name type="scientific">Polaromonas hydrogenivorans</name>
    <dbReference type="NCBI Taxonomy" id="335476"/>
    <lineage>
        <taxon>Bacteria</taxon>
        <taxon>Pseudomonadati</taxon>
        <taxon>Pseudomonadota</taxon>
        <taxon>Betaproteobacteria</taxon>
        <taxon>Burkholderiales</taxon>
        <taxon>Comamonadaceae</taxon>
        <taxon>Polaromonas</taxon>
    </lineage>
</organism>
<dbReference type="Pfam" id="PF02954">
    <property type="entry name" value="HTH_8"/>
    <property type="match status" value="1"/>
</dbReference>
<keyword evidence="2" id="KW-0067">ATP-binding</keyword>
<dbReference type="Pfam" id="PF02830">
    <property type="entry name" value="V4R"/>
    <property type="match status" value="1"/>
</dbReference>
<dbReference type="PRINTS" id="PR01590">
    <property type="entry name" value="HTHFIS"/>
</dbReference>
<dbReference type="PANTHER" id="PTHR32071">
    <property type="entry name" value="TRANSCRIPTIONAL REGULATORY PROTEIN"/>
    <property type="match status" value="1"/>
</dbReference>
<name>A0AAU7LXN8_9BURK</name>
<dbReference type="GO" id="GO:0043565">
    <property type="term" value="F:sequence-specific DNA binding"/>
    <property type="evidence" value="ECO:0007669"/>
    <property type="project" value="InterPro"/>
</dbReference>
<dbReference type="SMART" id="SM00382">
    <property type="entry name" value="AAA"/>
    <property type="match status" value="1"/>
</dbReference>
<dbReference type="FunFam" id="3.40.50.300:FF:000006">
    <property type="entry name" value="DNA-binding transcriptional regulator NtrC"/>
    <property type="match status" value="1"/>
</dbReference>
<dbReference type="PROSITE" id="PS00688">
    <property type="entry name" value="SIGMA54_INTERACT_3"/>
    <property type="match status" value="1"/>
</dbReference>
<dbReference type="InterPro" id="IPR002197">
    <property type="entry name" value="HTH_Fis"/>
</dbReference>
<keyword evidence="1" id="KW-0547">Nucleotide-binding</keyword>
<dbReference type="SUPFAM" id="SSF111126">
    <property type="entry name" value="Ligand-binding domain in the NO signalling and Golgi transport"/>
    <property type="match status" value="1"/>
</dbReference>
<evidence type="ECO:0000256" key="2">
    <source>
        <dbReference type="ARBA" id="ARBA00022840"/>
    </source>
</evidence>
<evidence type="ECO:0000256" key="4">
    <source>
        <dbReference type="ARBA" id="ARBA00023125"/>
    </source>
</evidence>
<dbReference type="AlphaFoldDB" id="A0AAU7LXN8"/>
<dbReference type="PANTHER" id="PTHR32071:SF117">
    <property type="entry name" value="PTS-DEPENDENT DIHYDROXYACETONE KINASE OPERON REGULATORY PROTEIN-RELATED"/>
    <property type="match status" value="1"/>
</dbReference>
<dbReference type="InterPro" id="IPR010523">
    <property type="entry name" value="XylR_N"/>
</dbReference>
<dbReference type="EMBL" id="CP157676">
    <property type="protein sequence ID" value="XBP72492.1"/>
    <property type="molecule type" value="Genomic_DNA"/>
</dbReference>
<evidence type="ECO:0000256" key="1">
    <source>
        <dbReference type="ARBA" id="ARBA00022741"/>
    </source>
</evidence>
<evidence type="ECO:0000256" key="5">
    <source>
        <dbReference type="ARBA" id="ARBA00023163"/>
    </source>
</evidence>
<dbReference type="GO" id="GO:0006355">
    <property type="term" value="P:regulation of DNA-templated transcription"/>
    <property type="evidence" value="ECO:0007669"/>
    <property type="project" value="InterPro"/>
</dbReference>
<keyword evidence="7" id="KW-0614">Plasmid</keyword>
<dbReference type="InterPro" id="IPR058031">
    <property type="entry name" value="AAA_lid_NorR"/>
</dbReference>
<dbReference type="InterPro" id="IPR025943">
    <property type="entry name" value="Sigma_54_int_dom_ATP-bd_2"/>
</dbReference>
<dbReference type="Gene3D" id="1.10.8.60">
    <property type="match status" value="1"/>
</dbReference>
<dbReference type="InterPro" id="IPR009057">
    <property type="entry name" value="Homeodomain-like_sf"/>
</dbReference>
<dbReference type="Gene3D" id="3.40.50.300">
    <property type="entry name" value="P-loop containing nucleotide triphosphate hydrolases"/>
    <property type="match status" value="1"/>
</dbReference>
<dbReference type="Pfam" id="PF00158">
    <property type="entry name" value="Sigma54_activat"/>
    <property type="match status" value="1"/>
</dbReference>
<gene>
    <name evidence="7" type="ORF">ABLV49_22500</name>
</gene>
<dbReference type="InterPro" id="IPR002078">
    <property type="entry name" value="Sigma_54_int"/>
</dbReference>
<dbReference type="SUPFAM" id="SSF52540">
    <property type="entry name" value="P-loop containing nucleoside triphosphate hydrolases"/>
    <property type="match status" value="1"/>
</dbReference>
<reference evidence="7" key="1">
    <citation type="submission" date="2024-05" db="EMBL/GenBank/DDBJ databases">
        <authorList>
            <person name="Bunk B."/>
            <person name="Swiderski J."/>
            <person name="Sproer C."/>
            <person name="Thiel V."/>
        </authorList>
    </citation>
    <scope>NUCLEOTIDE SEQUENCE</scope>
    <source>
        <strain evidence="7">DSM 17735</strain>
        <plasmid evidence="7">p1</plasmid>
    </source>
</reference>
<dbReference type="CDD" id="cd00009">
    <property type="entry name" value="AAA"/>
    <property type="match status" value="1"/>
</dbReference>
<keyword evidence="5" id="KW-0804">Transcription</keyword>
<feature type="domain" description="Sigma-54 factor interaction" evidence="6">
    <location>
        <begin position="240"/>
        <end position="469"/>
    </location>
</feature>
<evidence type="ECO:0000256" key="3">
    <source>
        <dbReference type="ARBA" id="ARBA00023015"/>
    </source>
</evidence>
<keyword evidence="4" id="KW-0238">DNA-binding</keyword>
<dbReference type="InterPro" id="IPR025944">
    <property type="entry name" value="Sigma_54_int_dom_CS"/>
</dbReference>
<dbReference type="InterPro" id="IPR025662">
    <property type="entry name" value="Sigma_54_int_dom_ATP-bd_1"/>
</dbReference>
<sequence length="577" mass="63349">MDLNLPKVREFTSKLRFSPNEGSIWLEDRRMVLLHAEAFSSLREELIASLGVDTARGLLTRIGYAAGCRDAEMAWKMVGNQASMADLLRTGAILHALQGFVLPENLPQPDAVILQGNEYYAEWLWKNSIEDEAHIALHGIGSHAVCWTEVGYSTGYLSTCAGQRILVREIECRAMGNPHCRNVAKPASRWDDAAEDLRFLEPQPAPPTKVYMPGKAAEVPAAAPAIAPSAFAGETPHDLVVGASTAFHLLRHKVLRVAPTNATVLLLGESGVGKSLIARDVHRNSRRAHLPFVEVNCAAIPEQLIESELFGVERGAYSGATTSRAGRFEFADGGTIFLDEIGTLSMTAQGKLLRVLQNGELERLGSSKTLRTNVRVIAATNENLQTAVREGRFREDLFFRLNVFPLLIQPLRERRDDIPLLTEVLLTRFSKRHDRPVLGITSRAMQAVMHHQWPGNIRELENVLERGVILAQDGELIDMHHLFSIDNALNTPSLLGINGTGTLTQHGDEAARDSSASESIDAMAEEIVRQGKVSMSDMDDAMTRAAVKQAGGNISRAATLLGVTRAQLDYRVKKLDD</sequence>
<evidence type="ECO:0000313" key="7">
    <source>
        <dbReference type="EMBL" id="XBP72492.1"/>
    </source>
</evidence>
<dbReference type="PROSITE" id="PS00675">
    <property type="entry name" value="SIGMA54_INTERACT_1"/>
    <property type="match status" value="1"/>
</dbReference>
<dbReference type="SUPFAM" id="SSF46689">
    <property type="entry name" value="Homeodomain-like"/>
    <property type="match status" value="1"/>
</dbReference>
<evidence type="ECO:0000259" key="6">
    <source>
        <dbReference type="PROSITE" id="PS50045"/>
    </source>
</evidence>
<dbReference type="Gene3D" id="3.30.1380.20">
    <property type="entry name" value="Trafficking protein particle complex subunit 3"/>
    <property type="match status" value="1"/>
</dbReference>
<dbReference type="GO" id="GO:0005524">
    <property type="term" value="F:ATP binding"/>
    <property type="evidence" value="ECO:0007669"/>
    <property type="project" value="UniProtKB-KW"/>
</dbReference>
<dbReference type="Pfam" id="PF25601">
    <property type="entry name" value="AAA_lid_14"/>
    <property type="match status" value="1"/>
</dbReference>
<dbReference type="InterPro" id="IPR024096">
    <property type="entry name" value="NO_sig/Golgi_transp_ligand-bd"/>
</dbReference>
<dbReference type="Pfam" id="PF06505">
    <property type="entry name" value="XylR_N"/>
    <property type="match status" value="1"/>
</dbReference>
<keyword evidence="3" id="KW-0805">Transcription regulation</keyword>
<proteinExistence type="predicted"/>